<dbReference type="RefSeq" id="WP_326566096.1">
    <property type="nucleotide sequence ID" value="NZ_CP142149.1"/>
</dbReference>
<sequence>MTTSEDRRQRRHHPEFRIGEPLWGAEERSRLRSLVDQVSAVLTAVDDAGRDTAGEPAEPALSESDLAAAATAFWRARKKLVGVEDRVAKQAGRYLSASQEALDAAGVRIQDHDGIPFDSGLALEALLFQDEPGLTSERVVETVRPSIYLAGRRIQMGQVIVGCPVAPGTTAEEADAGHH</sequence>
<gene>
    <name evidence="1" type="ORF">VSH64_29995</name>
</gene>
<accession>A0ABZ1HZW2</accession>
<dbReference type="Proteomes" id="UP001330812">
    <property type="component" value="Chromosome"/>
</dbReference>
<reference evidence="1 2" key="1">
    <citation type="journal article" date="2015" name="Int. J. Syst. Evol. Microbiol.">
        <title>Amycolatopsis rhabdoformis sp. nov., an actinomycete isolated from a tropical forest soil.</title>
        <authorList>
            <person name="Souza W.R."/>
            <person name="Silva R.E."/>
            <person name="Goodfellow M."/>
            <person name="Busarakam K."/>
            <person name="Figueiro F.S."/>
            <person name="Ferreira D."/>
            <person name="Rodrigues-Filho E."/>
            <person name="Moraes L.A.B."/>
            <person name="Zucchi T.D."/>
        </authorList>
    </citation>
    <scope>NUCLEOTIDE SEQUENCE [LARGE SCALE GENOMIC DNA]</scope>
    <source>
        <strain evidence="1 2">NCIMB 14900</strain>
    </source>
</reference>
<evidence type="ECO:0000313" key="2">
    <source>
        <dbReference type="Proteomes" id="UP001330812"/>
    </source>
</evidence>
<name>A0ABZ1HZW2_9PSEU</name>
<proteinExistence type="predicted"/>
<protein>
    <recommendedName>
        <fullName evidence="3">Nucleotide exchange factor GrpE</fullName>
    </recommendedName>
</protein>
<evidence type="ECO:0008006" key="3">
    <source>
        <dbReference type="Google" id="ProtNLM"/>
    </source>
</evidence>
<dbReference type="EMBL" id="CP142149">
    <property type="protein sequence ID" value="WSE27086.1"/>
    <property type="molecule type" value="Genomic_DNA"/>
</dbReference>
<evidence type="ECO:0000313" key="1">
    <source>
        <dbReference type="EMBL" id="WSE27086.1"/>
    </source>
</evidence>
<organism evidence="1 2">
    <name type="scientific">Amycolatopsis rhabdoformis</name>
    <dbReference type="NCBI Taxonomy" id="1448059"/>
    <lineage>
        <taxon>Bacteria</taxon>
        <taxon>Bacillati</taxon>
        <taxon>Actinomycetota</taxon>
        <taxon>Actinomycetes</taxon>
        <taxon>Pseudonocardiales</taxon>
        <taxon>Pseudonocardiaceae</taxon>
        <taxon>Amycolatopsis</taxon>
    </lineage>
</organism>
<keyword evidence="2" id="KW-1185">Reference proteome</keyword>